<feature type="region of interest" description="Disordered" evidence="1">
    <location>
        <begin position="1"/>
        <end position="22"/>
    </location>
</feature>
<protein>
    <submittedName>
        <fullName evidence="2">Uncharacterized protein</fullName>
    </submittedName>
</protein>
<feature type="region of interest" description="Disordered" evidence="1">
    <location>
        <begin position="118"/>
        <end position="137"/>
    </location>
</feature>
<comment type="caution">
    <text evidence="2">The sequence shown here is derived from an EMBL/GenBank/DDBJ whole genome shotgun (WGS) entry which is preliminary data.</text>
</comment>
<feature type="region of interest" description="Disordered" evidence="1">
    <location>
        <begin position="59"/>
        <end position="86"/>
    </location>
</feature>
<feature type="compositionally biased region" description="Basic and acidic residues" evidence="1">
    <location>
        <begin position="142"/>
        <end position="162"/>
    </location>
</feature>
<feature type="compositionally biased region" description="Basic and acidic residues" evidence="1">
    <location>
        <begin position="128"/>
        <end position="137"/>
    </location>
</feature>
<feature type="compositionally biased region" description="Polar residues" evidence="1">
    <location>
        <begin position="357"/>
        <end position="366"/>
    </location>
</feature>
<dbReference type="VEuPathDB" id="VectorBase:LOC119176963"/>
<gene>
    <name evidence="2" type="ORF">HPB51_019392</name>
</gene>
<feature type="region of interest" description="Disordered" evidence="1">
    <location>
        <begin position="336"/>
        <end position="386"/>
    </location>
</feature>
<accession>A0A9J6DBN6</accession>
<feature type="compositionally biased region" description="Polar residues" evidence="1">
    <location>
        <begin position="1487"/>
        <end position="1498"/>
    </location>
</feature>
<feature type="region of interest" description="Disordered" evidence="1">
    <location>
        <begin position="1334"/>
        <end position="1370"/>
    </location>
</feature>
<evidence type="ECO:0000313" key="2">
    <source>
        <dbReference type="EMBL" id="KAH8019419.1"/>
    </source>
</evidence>
<feature type="compositionally biased region" description="Polar residues" evidence="1">
    <location>
        <begin position="498"/>
        <end position="513"/>
    </location>
</feature>
<feature type="region of interest" description="Disordered" evidence="1">
    <location>
        <begin position="497"/>
        <end position="517"/>
    </location>
</feature>
<sequence>MAANTIDNEQCEAPPDSKETSGNFLVTVHEVPDGQPNEAAPKPTFKRFEDLPEMVEMLSPIHPDDEGNKTDIENLSDHESMDTLDQRTMLVDKEEDSGDENKTDVEDLDIVSVRRQVVSRDSSFQNKEGSKNKAKRFIEEVQLDNLEHKKISGESKWLRNDSNHIVQKPSHSRQRSHSQPCSLSSPGPVEPCPSPRSASSESEFANLSAHVRAVLGELDVRSQKCKCSSEVKRSKLRCPSSSLPYRLTNRNDQERLLKKFFVEEDVGSLTDEGEFVIMPEPRSPTCRLTTGLEELDVSSEGTDVEDLAAEPHNAIGSGGEWTETDPDSGEVRHIISKTTHTTVTSVKPGEGAPRGDTMSTSVTRSSKGGRGDSAASAPSSHDEAESLTFCQKKEFFEKLSEQSPLQETLSSRLGSTPSLDTALTRPVVTVKPRPRSESLTSQGEIIEENIVFAERLRLFQNGAQASSSSGANLPHLDLMDQRRQSRDERLQGLPEMTDSLQQQSSEVFTGQQDTDGKSDTRLLVHTSDADKEAFDVCSVQSSEDTGDQQFSRMRVRMPATEEFVSKAPKSSCGLRGEKPSPLRDAYKESLTSQQEGSHIGKPSQLAALSDDSVCLVHEATKDLTYSKTDPPNQTNKDLTVSGRQLFTEQKTSLLSSQSHMLASGLQMGVVAGSGILQKGIEASSQSAIFETLSSSPTELRGLDSQAMSEIPTNQGLTRAMEQVRGKDMGDVGAVVAAAPIAVLPAGDFISGKQIEMLDMSHVTEESSLFEMCADLPDQVGISQPSTKEKTMMKTEYADIQHKLSSAFGESRAVVDTKGSATQDVPKEVLAAFDRSNEEVMVMKSDKYCEHGAHISDIPQGSLPHDFIPVKNESMLCEETAEHFAPDTARETSISLDSTHVHLTTKELKTCASKEFVEEQESEEKLESLVALSSHQASKLEEKNDDSYEKSVKEFVAVLEDQETFPVGELSELKPTVTAYEPHFYASEIDSKCVLDKNKKEDEAGSSIQDVSEISEHHSDDSYSIVIDKKSGVFIGSQDTTEELKTVLRDPDCEESSKVVSEPFFGVKKEMCLGSLDLHIEPCTQLGTVSPKQPCEEHSSDITVSSKGEHSLIVEDVSISPKINAIDTQISSQSAATKYEEFPEQASEITTDMPSEAVDSNNLYQDKVHFQAITAHHENTSEIPYSSDEDQQKELSRYKEVELSIPFLRGGSSSLEDEAEDGGSFSSADLQAEKIAEFLTMDPSTVSKAIHFPQIFQDHDIPAQKGPAASADTMTNVEKHVDFVLHEKTVEAPSYVPLQSDRQAEIEEASRIVESVVHIASTFVESLNEVAPEASLKEDIPDSGPSYVVGSPPERSEVSETLSHGGTPSAIEKDHKESLFGVKEMYEVLKESRVEDRIHYSVTSLGDPFIADEADEDQERRRRGSPTAESLDDQAQIEKCSREVMMQLLDGFSQSDVELAEVRTEDEAPDIEDDVPSPEAGSQEEKSVPSSQDNSGDLQPQLSTEVEIGSQASGALAPLSELDYELCPDVDQLRTSGDEAVLARVPPLDPGTLVVSFIFSPCSRLHAVHLGNACSWLHIFLLEDSPDLLSHLIIIGAWPEPFHFISLAVCRPTAA</sequence>
<dbReference type="EMBL" id="JABSTU010000010">
    <property type="protein sequence ID" value="KAH8019419.1"/>
    <property type="molecule type" value="Genomic_DNA"/>
</dbReference>
<dbReference type="Proteomes" id="UP000821866">
    <property type="component" value="Chromosome 8"/>
</dbReference>
<evidence type="ECO:0000256" key="1">
    <source>
        <dbReference type="SAM" id="MobiDB-lite"/>
    </source>
</evidence>
<feature type="region of interest" description="Disordered" evidence="1">
    <location>
        <begin position="142"/>
        <end position="203"/>
    </location>
</feature>
<keyword evidence="3" id="KW-1185">Reference proteome</keyword>
<organism evidence="2 3">
    <name type="scientific">Rhipicephalus microplus</name>
    <name type="common">Cattle tick</name>
    <name type="synonym">Boophilus microplus</name>
    <dbReference type="NCBI Taxonomy" id="6941"/>
    <lineage>
        <taxon>Eukaryota</taxon>
        <taxon>Metazoa</taxon>
        <taxon>Ecdysozoa</taxon>
        <taxon>Arthropoda</taxon>
        <taxon>Chelicerata</taxon>
        <taxon>Arachnida</taxon>
        <taxon>Acari</taxon>
        <taxon>Parasitiformes</taxon>
        <taxon>Ixodida</taxon>
        <taxon>Ixodoidea</taxon>
        <taxon>Ixodidae</taxon>
        <taxon>Rhipicephalinae</taxon>
        <taxon>Rhipicephalus</taxon>
        <taxon>Boophilus</taxon>
    </lineage>
</organism>
<name>A0A9J6DBN6_RHIMP</name>
<evidence type="ECO:0000313" key="3">
    <source>
        <dbReference type="Proteomes" id="UP000821866"/>
    </source>
</evidence>
<reference evidence="2" key="1">
    <citation type="journal article" date="2020" name="Cell">
        <title>Large-Scale Comparative Analyses of Tick Genomes Elucidate Their Genetic Diversity and Vector Capacities.</title>
        <authorList>
            <consortium name="Tick Genome and Microbiome Consortium (TIGMIC)"/>
            <person name="Jia N."/>
            <person name="Wang J."/>
            <person name="Shi W."/>
            <person name="Du L."/>
            <person name="Sun Y."/>
            <person name="Zhan W."/>
            <person name="Jiang J.F."/>
            <person name="Wang Q."/>
            <person name="Zhang B."/>
            <person name="Ji P."/>
            <person name="Bell-Sakyi L."/>
            <person name="Cui X.M."/>
            <person name="Yuan T.T."/>
            <person name="Jiang B.G."/>
            <person name="Yang W.F."/>
            <person name="Lam T.T."/>
            <person name="Chang Q.C."/>
            <person name="Ding S.J."/>
            <person name="Wang X.J."/>
            <person name="Zhu J.G."/>
            <person name="Ruan X.D."/>
            <person name="Zhao L."/>
            <person name="Wei J.T."/>
            <person name="Ye R.Z."/>
            <person name="Que T.C."/>
            <person name="Du C.H."/>
            <person name="Zhou Y.H."/>
            <person name="Cheng J.X."/>
            <person name="Dai P.F."/>
            <person name="Guo W.B."/>
            <person name="Han X.H."/>
            <person name="Huang E.J."/>
            <person name="Li L.F."/>
            <person name="Wei W."/>
            <person name="Gao Y.C."/>
            <person name="Liu J.Z."/>
            <person name="Shao H.Z."/>
            <person name="Wang X."/>
            <person name="Wang C.C."/>
            <person name="Yang T.C."/>
            <person name="Huo Q.B."/>
            <person name="Li W."/>
            <person name="Chen H.Y."/>
            <person name="Chen S.E."/>
            <person name="Zhou L.G."/>
            <person name="Ni X.B."/>
            <person name="Tian J.H."/>
            <person name="Sheng Y."/>
            <person name="Liu T."/>
            <person name="Pan Y.S."/>
            <person name="Xia L.Y."/>
            <person name="Li J."/>
            <person name="Zhao F."/>
            <person name="Cao W.C."/>
        </authorList>
    </citation>
    <scope>NUCLEOTIDE SEQUENCE</scope>
    <source>
        <strain evidence="2">Rmic-2018</strain>
    </source>
</reference>
<feature type="region of interest" description="Disordered" evidence="1">
    <location>
        <begin position="1459"/>
        <end position="1498"/>
    </location>
</feature>
<reference evidence="2" key="2">
    <citation type="submission" date="2021-09" db="EMBL/GenBank/DDBJ databases">
        <authorList>
            <person name="Jia N."/>
            <person name="Wang J."/>
            <person name="Shi W."/>
            <person name="Du L."/>
            <person name="Sun Y."/>
            <person name="Zhan W."/>
            <person name="Jiang J."/>
            <person name="Wang Q."/>
            <person name="Zhang B."/>
            <person name="Ji P."/>
            <person name="Sakyi L.B."/>
            <person name="Cui X."/>
            <person name="Yuan T."/>
            <person name="Jiang B."/>
            <person name="Yang W."/>
            <person name="Lam T.T.-Y."/>
            <person name="Chang Q."/>
            <person name="Ding S."/>
            <person name="Wang X."/>
            <person name="Zhu J."/>
            <person name="Ruan X."/>
            <person name="Zhao L."/>
            <person name="Wei J."/>
            <person name="Que T."/>
            <person name="Du C."/>
            <person name="Cheng J."/>
            <person name="Dai P."/>
            <person name="Han X."/>
            <person name="Huang E."/>
            <person name="Gao Y."/>
            <person name="Liu J."/>
            <person name="Shao H."/>
            <person name="Ye R."/>
            <person name="Li L."/>
            <person name="Wei W."/>
            <person name="Wang X."/>
            <person name="Wang C."/>
            <person name="Huo Q."/>
            <person name="Li W."/>
            <person name="Guo W."/>
            <person name="Chen H."/>
            <person name="Chen S."/>
            <person name="Zhou L."/>
            <person name="Zhou L."/>
            <person name="Ni X."/>
            <person name="Tian J."/>
            <person name="Zhou Y."/>
            <person name="Sheng Y."/>
            <person name="Liu T."/>
            <person name="Pan Y."/>
            <person name="Xia L."/>
            <person name="Li J."/>
            <person name="Zhao F."/>
            <person name="Cao W."/>
        </authorList>
    </citation>
    <scope>NUCLEOTIDE SEQUENCE</scope>
    <source>
        <strain evidence="2">Rmic-2018</strain>
        <tissue evidence="2">Larvae</tissue>
    </source>
</reference>
<feature type="compositionally biased region" description="Basic and acidic residues" evidence="1">
    <location>
        <begin position="62"/>
        <end position="85"/>
    </location>
</feature>
<feature type="region of interest" description="Disordered" evidence="1">
    <location>
        <begin position="1408"/>
        <end position="1435"/>
    </location>
</feature>
<feature type="compositionally biased region" description="Low complexity" evidence="1">
    <location>
        <begin position="336"/>
        <end position="347"/>
    </location>
</feature>
<feature type="compositionally biased region" description="Acidic residues" evidence="1">
    <location>
        <begin position="1466"/>
        <end position="1475"/>
    </location>
</feature>
<proteinExistence type="predicted"/>